<evidence type="ECO:0000256" key="1">
    <source>
        <dbReference type="ARBA" id="ARBA00022679"/>
    </source>
</evidence>
<dbReference type="EMBL" id="BNCD01000004">
    <property type="protein sequence ID" value="GHH75645.1"/>
    <property type="molecule type" value="Genomic_DNA"/>
</dbReference>
<feature type="region of interest" description="Disordered" evidence="3">
    <location>
        <begin position="1"/>
        <end position="20"/>
    </location>
</feature>
<evidence type="ECO:0000313" key="6">
    <source>
        <dbReference type="Proteomes" id="UP000603708"/>
    </source>
</evidence>
<gene>
    <name evidence="5" type="ORF">GCM10018793_19530</name>
</gene>
<protein>
    <submittedName>
        <fullName evidence="5">N-acetyltransferase</fullName>
    </submittedName>
</protein>
<reference evidence="5" key="1">
    <citation type="journal article" date="2014" name="Int. J. Syst. Evol. Microbiol.">
        <title>Complete genome sequence of Corynebacterium casei LMG S-19264T (=DSM 44701T), isolated from a smear-ripened cheese.</title>
        <authorList>
            <consortium name="US DOE Joint Genome Institute (JGI-PGF)"/>
            <person name="Walter F."/>
            <person name="Albersmeier A."/>
            <person name="Kalinowski J."/>
            <person name="Ruckert C."/>
        </authorList>
    </citation>
    <scope>NUCLEOTIDE SEQUENCE</scope>
    <source>
        <strain evidence="5">JCM 5069</strain>
    </source>
</reference>
<dbReference type="Pfam" id="PF00583">
    <property type="entry name" value="Acetyltransf_1"/>
    <property type="match status" value="2"/>
</dbReference>
<dbReference type="PROSITE" id="PS51186">
    <property type="entry name" value="GNAT"/>
    <property type="match status" value="2"/>
</dbReference>
<keyword evidence="2" id="KW-0012">Acyltransferase</keyword>
<name>A0A919G1U7_9ACTN</name>
<evidence type="ECO:0000256" key="2">
    <source>
        <dbReference type="ARBA" id="ARBA00023315"/>
    </source>
</evidence>
<feature type="compositionally biased region" description="Basic and acidic residues" evidence="3">
    <location>
        <begin position="109"/>
        <end position="119"/>
    </location>
</feature>
<keyword evidence="1" id="KW-0808">Transferase</keyword>
<dbReference type="Gene3D" id="3.40.630.30">
    <property type="match status" value="2"/>
</dbReference>
<feature type="region of interest" description="Disordered" evidence="3">
    <location>
        <begin position="109"/>
        <end position="135"/>
    </location>
</feature>
<dbReference type="CDD" id="cd04301">
    <property type="entry name" value="NAT_SF"/>
    <property type="match status" value="1"/>
</dbReference>
<feature type="domain" description="N-acetyltransferase" evidence="4">
    <location>
        <begin position="1"/>
        <end position="125"/>
    </location>
</feature>
<reference evidence="5" key="2">
    <citation type="submission" date="2020-09" db="EMBL/GenBank/DDBJ databases">
        <authorList>
            <person name="Sun Q."/>
            <person name="Ohkuma M."/>
        </authorList>
    </citation>
    <scope>NUCLEOTIDE SEQUENCE</scope>
    <source>
        <strain evidence="5">JCM 5069</strain>
    </source>
</reference>
<dbReference type="InterPro" id="IPR050832">
    <property type="entry name" value="Bact_Acetyltransf"/>
</dbReference>
<dbReference type="InterPro" id="IPR000182">
    <property type="entry name" value="GNAT_dom"/>
</dbReference>
<dbReference type="PANTHER" id="PTHR43877:SF2">
    <property type="entry name" value="AMINOALKYLPHOSPHONATE N-ACETYLTRANSFERASE-RELATED"/>
    <property type="match status" value="1"/>
</dbReference>
<evidence type="ECO:0000256" key="3">
    <source>
        <dbReference type="SAM" id="MobiDB-lite"/>
    </source>
</evidence>
<dbReference type="InterPro" id="IPR016181">
    <property type="entry name" value="Acyl_CoA_acyltransferase"/>
</dbReference>
<feature type="domain" description="N-acetyltransferase" evidence="4">
    <location>
        <begin position="126"/>
        <end position="274"/>
    </location>
</feature>
<dbReference type="RefSeq" id="WP_189930530.1">
    <property type="nucleotide sequence ID" value="NZ_BNCD01000004.1"/>
</dbReference>
<evidence type="ECO:0000259" key="4">
    <source>
        <dbReference type="PROSITE" id="PS51186"/>
    </source>
</evidence>
<dbReference type="Proteomes" id="UP000603708">
    <property type="component" value="Unassembled WGS sequence"/>
</dbReference>
<dbReference type="SUPFAM" id="SSF55729">
    <property type="entry name" value="Acyl-CoA N-acyltransferases (Nat)"/>
    <property type="match status" value="2"/>
</dbReference>
<dbReference type="GO" id="GO:0016747">
    <property type="term" value="F:acyltransferase activity, transferring groups other than amino-acyl groups"/>
    <property type="evidence" value="ECO:0007669"/>
    <property type="project" value="InterPro"/>
</dbReference>
<comment type="caution">
    <text evidence="5">The sequence shown here is derived from an EMBL/GenBank/DDBJ whole genome shotgun (WGS) entry which is preliminary data.</text>
</comment>
<proteinExistence type="predicted"/>
<sequence>MTTTLRPTEPLQHSAGGGRSRHYQVCVNSRGVGTLHLATHPDFGPKAAVIRELHIAEPDRGRGRGAVAVLAAEEVARGWGCTGIQAVVPAGAGRALGLATALGYTERGRGMDKPLDGERPVLPQGSGTRPMTRDEYGPWYEQRKLDCARSWMARGVGEAEAWAKSEADHTRFLPRGLDTEDTLLAVLEQTGEPVGSLWLKLADTPAFVLGVEVDEERRGRGHGRTLMLAAEGAALDAGLDRIGLHVAADNTTAVRLYESLGYRPTVHDMYKQLL</sequence>
<accession>A0A919G1U7</accession>
<dbReference type="AlphaFoldDB" id="A0A919G1U7"/>
<evidence type="ECO:0000313" key="5">
    <source>
        <dbReference type="EMBL" id="GHH75645.1"/>
    </source>
</evidence>
<dbReference type="PANTHER" id="PTHR43877">
    <property type="entry name" value="AMINOALKYLPHOSPHONATE N-ACETYLTRANSFERASE-RELATED-RELATED"/>
    <property type="match status" value="1"/>
</dbReference>
<keyword evidence="6" id="KW-1185">Reference proteome</keyword>
<organism evidence="5 6">
    <name type="scientific">Streptomyces sulfonofaciens</name>
    <dbReference type="NCBI Taxonomy" id="68272"/>
    <lineage>
        <taxon>Bacteria</taxon>
        <taxon>Bacillati</taxon>
        <taxon>Actinomycetota</taxon>
        <taxon>Actinomycetes</taxon>
        <taxon>Kitasatosporales</taxon>
        <taxon>Streptomycetaceae</taxon>
        <taxon>Streptomyces</taxon>
    </lineage>
</organism>